<proteinExistence type="predicted"/>
<dbReference type="EMBL" id="GGEC01093960">
    <property type="protein sequence ID" value="MBX74444.1"/>
    <property type="molecule type" value="Transcribed_RNA"/>
</dbReference>
<protein>
    <submittedName>
        <fullName evidence="1">Uncharacterized protein</fullName>
    </submittedName>
</protein>
<accession>A0A2P2R5I0</accession>
<reference evidence="1" key="1">
    <citation type="submission" date="2018-02" db="EMBL/GenBank/DDBJ databases">
        <title>Rhizophora mucronata_Transcriptome.</title>
        <authorList>
            <person name="Meera S.P."/>
            <person name="Sreeshan A."/>
            <person name="Augustine A."/>
        </authorList>
    </citation>
    <scope>NUCLEOTIDE SEQUENCE</scope>
    <source>
        <tissue evidence="1">Leaf</tissue>
    </source>
</reference>
<evidence type="ECO:0000313" key="1">
    <source>
        <dbReference type="EMBL" id="MBX74444.1"/>
    </source>
</evidence>
<organism evidence="1">
    <name type="scientific">Rhizophora mucronata</name>
    <name type="common">Asiatic mangrove</name>
    <dbReference type="NCBI Taxonomy" id="61149"/>
    <lineage>
        <taxon>Eukaryota</taxon>
        <taxon>Viridiplantae</taxon>
        <taxon>Streptophyta</taxon>
        <taxon>Embryophyta</taxon>
        <taxon>Tracheophyta</taxon>
        <taxon>Spermatophyta</taxon>
        <taxon>Magnoliopsida</taxon>
        <taxon>eudicotyledons</taxon>
        <taxon>Gunneridae</taxon>
        <taxon>Pentapetalae</taxon>
        <taxon>rosids</taxon>
        <taxon>fabids</taxon>
        <taxon>Malpighiales</taxon>
        <taxon>Rhizophoraceae</taxon>
        <taxon>Rhizophora</taxon>
    </lineage>
</organism>
<name>A0A2P2R5I0_RHIMU</name>
<sequence>MMQWQQLYCRWQPQQN</sequence>
<dbReference type="AlphaFoldDB" id="A0A2P2R5I0"/>